<dbReference type="GO" id="GO:0016887">
    <property type="term" value="F:ATP hydrolysis activity"/>
    <property type="evidence" value="ECO:0007669"/>
    <property type="project" value="InterPro"/>
</dbReference>
<name>X1DJ21_9ZZZZ</name>
<feature type="transmembrane region" description="Helical" evidence="5">
    <location>
        <begin position="83"/>
        <end position="102"/>
    </location>
</feature>
<dbReference type="InterPro" id="IPR039421">
    <property type="entry name" value="Type_1_exporter"/>
</dbReference>
<reference evidence="7" key="1">
    <citation type="journal article" date="2014" name="Front. Microbiol.">
        <title>High frequency of phylogenetically diverse reductive dehalogenase-homologous genes in deep subseafloor sedimentary metagenomes.</title>
        <authorList>
            <person name="Kawai M."/>
            <person name="Futagami T."/>
            <person name="Toyoda A."/>
            <person name="Takaki Y."/>
            <person name="Nishi S."/>
            <person name="Hori S."/>
            <person name="Arai W."/>
            <person name="Tsubouchi T."/>
            <person name="Morono Y."/>
            <person name="Uchiyama I."/>
            <person name="Ito T."/>
            <person name="Fujiyama A."/>
            <person name="Inagaki F."/>
            <person name="Takami H."/>
        </authorList>
    </citation>
    <scope>NUCLEOTIDE SEQUENCE</scope>
    <source>
        <strain evidence="7">Expedition CK06-06</strain>
    </source>
</reference>
<dbReference type="GO" id="GO:0140359">
    <property type="term" value="F:ABC-type transporter activity"/>
    <property type="evidence" value="ECO:0007669"/>
    <property type="project" value="InterPro"/>
</dbReference>
<dbReference type="GO" id="GO:0034040">
    <property type="term" value="F:ATPase-coupled lipid transmembrane transporter activity"/>
    <property type="evidence" value="ECO:0007669"/>
    <property type="project" value="TreeGrafter"/>
</dbReference>
<feature type="non-terminal residue" evidence="7">
    <location>
        <position position="1"/>
    </location>
</feature>
<evidence type="ECO:0000256" key="3">
    <source>
        <dbReference type="ARBA" id="ARBA00022989"/>
    </source>
</evidence>
<dbReference type="Gene3D" id="1.20.1560.10">
    <property type="entry name" value="ABC transporter type 1, transmembrane domain"/>
    <property type="match status" value="1"/>
</dbReference>
<dbReference type="InterPro" id="IPR003439">
    <property type="entry name" value="ABC_transporter-like_ATP-bd"/>
</dbReference>
<keyword evidence="4 5" id="KW-0472">Membrane</keyword>
<dbReference type="EMBL" id="BART01022442">
    <property type="protein sequence ID" value="GAG96411.1"/>
    <property type="molecule type" value="Genomic_DNA"/>
</dbReference>
<evidence type="ECO:0000259" key="6">
    <source>
        <dbReference type="PROSITE" id="PS50929"/>
    </source>
</evidence>
<dbReference type="Pfam" id="PF00005">
    <property type="entry name" value="ABC_tran"/>
    <property type="match status" value="1"/>
</dbReference>
<dbReference type="Gene3D" id="3.40.50.300">
    <property type="entry name" value="P-loop containing nucleotide triphosphate hydrolases"/>
    <property type="match status" value="1"/>
</dbReference>
<keyword evidence="3 5" id="KW-1133">Transmembrane helix</keyword>
<organism evidence="7">
    <name type="scientific">marine sediment metagenome</name>
    <dbReference type="NCBI Taxonomy" id="412755"/>
    <lineage>
        <taxon>unclassified sequences</taxon>
        <taxon>metagenomes</taxon>
        <taxon>ecological metagenomes</taxon>
    </lineage>
</organism>
<protein>
    <recommendedName>
        <fullName evidence="6">ABC transmembrane type-1 domain-containing protein</fullName>
    </recommendedName>
</protein>
<dbReference type="PANTHER" id="PTHR24221">
    <property type="entry name" value="ATP-BINDING CASSETTE SUB-FAMILY B"/>
    <property type="match status" value="1"/>
</dbReference>
<dbReference type="PROSITE" id="PS50929">
    <property type="entry name" value="ABC_TM1F"/>
    <property type="match status" value="1"/>
</dbReference>
<gene>
    <name evidence="7" type="ORF">S01H4_41077</name>
</gene>
<dbReference type="AlphaFoldDB" id="X1DJ21"/>
<sequence length="248" mass="28277">IVILGGAYVLIYKLVQKKLYDIGQRRFKTNAERFKAINEAFGGIKQLKLQRCEKVFIKNYSKPSFENAKHHVTSQIISHIPRYIMEIIAFGGIIVVVLYLLVTGRGFQEFLPLIGLYAFATYRLMPALQVIFRGVTHVRFNVHALGALYEDMHSFKDESYLSSLYKKKIEPLFLRKELKLERITFSYPGTNKPVIDDLNIKIYVNTSIALVGETGAGKTTIADLILGLLRTSKGKMFTLRSFMSKPMV</sequence>
<dbReference type="InterPro" id="IPR027417">
    <property type="entry name" value="P-loop_NTPase"/>
</dbReference>
<feature type="transmembrane region" description="Helical" evidence="5">
    <location>
        <begin position="114"/>
        <end position="132"/>
    </location>
</feature>
<proteinExistence type="predicted"/>
<dbReference type="SUPFAM" id="SSF90123">
    <property type="entry name" value="ABC transporter transmembrane region"/>
    <property type="match status" value="1"/>
</dbReference>
<evidence type="ECO:0000256" key="1">
    <source>
        <dbReference type="ARBA" id="ARBA00004141"/>
    </source>
</evidence>
<evidence type="ECO:0000256" key="4">
    <source>
        <dbReference type="ARBA" id="ARBA00023136"/>
    </source>
</evidence>
<comment type="caution">
    <text evidence="7">The sequence shown here is derived from an EMBL/GenBank/DDBJ whole genome shotgun (WGS) entry which is preliminary data.</text>
</comment>
<dbReference type="GO" id="GO:0016020">
    <property type="term" value="C:membrane"/>
    <property type="evidence" value="ECO:0007669"/>
    <property type="project" value="UniProtKB-SubCell"/>
</dbReference>
<evidence type="ECO:0000313" key="7">
    <source>
        <dbReference type="EMBL" id="GAG96411.1"/>
    </source>
</evidence>
<comment type="subcellular location">
    <subcellularLocation>
        <location evidence="1">Membrane</location>
        <topology evidence="1">Multi-pass membrane protein</topology>
    </subcellularLocation>
</comment>
<evidence type="ECO:0000256" key="5">
    <source>
        <dbReference type="SAM" id="Phobius"/>
    </source>
</evidence>
<dbReference type="InterPro" id="IPR011527">
    <property type="entry name" value="ABC1_TM_dom"/>
</dbReference>
<keyword evidence="2 5" id="KW-0812">Transmembrane</keyword>
<evidence type="ECO:0000256" key="2">
    <source>
        <dbReference type="ARBA" id="ARBA00022692"/>
    </source>
</evidence>
<dbReference type="SUPFAM" id="SSF52540">
    <property type="entry name" value="P-loop containing nucleoside triphosphate hydrolases"/>
    <property type="match status" value="1"/>
</dbReference>
<dbReference type="GO" id="GO:0005524">
    <property type="term" value="F:ATP binding"/>
    <property type="evidence" value="ECO:0007669"/>
    <property type="project" value="InterPro"/>
</dbReference>
<accession>X1DJ21</accession>
<feature type="domain" description="ABC transmembrane type-1" evidence="6">
    <location>
        <begin position="1"/>
        <end position="122"/>
    </location>
</feature>
<dbReference type="PANTHER" id="PTHR24221:SF654">
    <property type="entry name" value="ATP-BINDING CASSETTE SUB-FAMILY B MEMBER 6"/>
    <property type="match status" value="1"/>
</dbReference>
<dbReference type="InterPro" id="IPR036640">
    <property type="entry name" value="ABC1_TM_sf"/>
</dbReference>